<sequence length="102" mass="11566">MHRQYAHVINRLRSLIAPPGRHRAGALSHLSRPARAARSTAVVTASRRPGPYATDTPIDGRATAMIRPYLLAHEQWRERRHRRQLRTPRGTACGMPDMEVAR</sequence>
<comment type="caution">
    <text evidence="2">The sequence shown here is derived from an EMBL/GenBank/DDBJ whole genome shotgun (WGS) entry which is preliminary data.</text>
</comment>
<dbReference type="AlphaFoldDB" id="A0A5J4LIK9"/>
<keyword evidence="3" id="KW-1185">Reference proteome</keyword>
<feature type="region of interest" description="Disordered" evidence="1">
    <location>
        <begin position="23"/>
        <end position="58"/>
    </location>
</feature>
<evidence type="ECO:0000313" key="3">
    <source>
        <dbReference type="Proteomes" id="UP000325598"/>
    </source>
</evidence>
<dbReference type="Proteomes" id="UP000325598">
    <property type="component" value="Unassembled WGS sequence"/>
</dbReference>
<evidence type="ECO:0000256" key="1">
    <source>
        <dbReference type="SAM" id="MobiDB-lite"/>
    </source>
</evidence>
<accession>A0A5J4LIK9</accession>
<organism evidence="2 3">
    <name type="scientific">Streptomyces angustmyceticus</name>
    <dbReference type="NCBI Taxonomy" id="285578"/>
    <lineage>
        <taxon>Bacteria</taxon>
        <taxon>Bacillati</taxon>
        <taxon>Actinomycetota</taxon>
        <taxon>Actinomycetes</taxon>
        <taxon>Kitasatosporales</taxon>
        <taxon>Streptomycetaceae</taxon>
        <taxon>Streptomyces</taxon>
    </lineage>
</organism>
<reference evidence="2 3" key="1">
    <citation type="submission" date="2019-10" db="EMBL/GenBank/DDBJ databases">
        <title>Whole genome shotgun sequence of Streptomyces angustmyceticus NBRC 3934.</title>
        <authorList>
            <person name="Hosoyama A."/>
            <person name="Ichikawa N."/>
            <person name="Kimura A."/>
            <person name="Kitahashi Y."/>
            <person name="Komaki H."/>
            <person name="Uohara A."/>
        </authorList>
    </citation>
    <scope>NUCLEOTIDE SEQUENCE [LARGE SCALE GENOMIC DNA]</scope>
    <source>
        <strain evidence="2 3">NBRC 3934</strain>
    </source>
</reference>
<protein>
    <submittedName>
        <fullName evidence="2">Uncharacterized protein</fullName>
    </submittedName>
</protein>
<dbReference type="EMBL" id="BLAG01000013">
    <property type="protein sequence ID" value="GES32304.1"/>
    <property type="molecule type" value="Genomic_DNA"/>
</dbReference>
<evidence type="ECO:0000313" key="2">
    <source>
        <dbReference type="EMBL" id="GES32304.1"/>
    </source>
</evidence>
<feature type="region of interest" description="Disordered" evidence="1">
    <location>
        <begin position="80"/>
        <end position="102"/>
    </location>
</feature>
<proteinExistence type="predicted"/>
<name>A0A5J4LIK9_9ACTN</name>
<gene>
    <name evidence="2" type="ORF">San01_47910</name>
</gene>
<feature type="compositionally biased region" description="Low complexity" evidence="1">
    <location>
        <begin position="31"/>
        <end position="48"/>
    </location>
</feature>